<dbReference type="AlphaFoldDB" id="A0A7X0HVT3"/>
<proteinExistence type="predicted"/>
<keyword evidence="2" id="KW-1185">Reference proteome</keyword>
<evidence type="ECO:0008006" key="3">
    <source>
        <dbReference type="Google" id="ProtNLM"/>
    </source>
</evidence>
<gene>
    <name evidence="1" type="ORF">HNR53_003517</name>
</gene>
<protein>
    <recommendedName>
        <fullName evidence="3">GapA-binding peptide SR1P</fullName>
    </recommendedName>
</protein>
<reference evidence="1 2" key="1">
    <citation type="submission" date="2020-08" db="EMBL/GenBank/DDBJ databases">
        <title>Genomic Encyclopedia of Type Strains, Phase IV (KMG-IV): sequencing the most valuable type-strain genomes for metagenomic binning, comparative biology and taxonomic classification.</title>
        <authorList>
            <person name="Goeker M."/>
        </authorList>
    </citation>
    <scope>NUCLEOTIDE SEQUENCE [LARGE SCALE GENOMIC DNA]</scope>
    <source>
        <strain evidence="1 2">DSM 5391</strain>
    </source>
</reference>
<evidence type="ECO:0000313" key="1">
    <source>
        <dbReference type="EMBL" id="MBB6446852.1"/>
    </source>
</evidence>
<sequence length="48" mass="5455">MQELVGTCYICGKNLYCLDGFFNGLHTDDKEIVCYDCAEEQNKDSLSK</sequence>
<evidence type="ECO:0000313" key="2">
    <source>
        <dbReference type="Proteomes" id="UP000531594"/>
    </source>
</evidence>
<dbReference type="RefSeq" id="WP_184528236.1">
    <property type="nucleotide sequence ID" value="NZ_JACHGK010000014.1"/>
</dbReference>
<name>A0A7X0HVT3_9BACI</name>
<dbReference type="Proteomes" id="UP000531594">
    <property type="component" value="Unassembled WGS sequence"/>
</dbReference>
<accession>A0A7X0HVT3</accession>
<organism evidence="1 2">
    <name type="scientific">Bacillus benzoevorans</name>
    <dbReference type="NCBI Taxonomy" id="1456"/>
    <lineage>
        <taxon>Bacteria</taxon>
        <taxon>Bacillati</taxon>
        <taxon>Bacillota</taxon>
        <taxon>Bacilli</taxon>
        <taxon>Bacillales</taxon>
        <taxon>Bacillaceae</taxon>
        <taxon>Bacillus</taxon>
    </lineage>
</organism>
<comment type="caution">
    <text evidence="1">The sequence shown here is derived from an EMBL/GenBank/DDBJ whole genome shotgun (WGS) entry which is preliminary data.</text>
</comment>
<dbReference type="EMBL" id="JACHGK010000014">
    <property type="protein sequence ID" value="MBB6446852.1"/>
    <property type="molecule type" value="Genomic_DNA"/>
</dbReference>